<evidence type="ECO:0000313" key="4">
    <source>
        <dbReference type="Proteomes" id="UP000018837"/>
    </source>
</evidence>
<dbReference type="CDD" id="cd00885">
    <property type="entry name" value="cinA"/>
    <property type="match status" value="1"/>
</dbReference>
<dbReference type="PANTHER" id="PTHR13939:SF0">
    <property type="entry name" value="NMN AMIDOHYDROLASE-LIKE PROTEIN YFAY"/>
    <property type="match status" value="1"/>
</dbReference>
<organism evidence="3 4">
    <name type="scientific">Tannerella sp. oral taxon BU063 isolate Cell 2</name>
    <dbReference type="NCBI Taxonomy" id="1411148"/>
    <lineage>
        <taxon>Bacteria</taxon>
        <taxon>Pseudomonadati</taxon>
        <taxon>Bacteroidota</taxon>
        <taxon>Bacteroidia</taxon>
        <taxon>Bacteroidales</taxon>
        <taxon>Tannerellaceae</taxon>
        <taxon>Tannerella</taxon>
    </lineage>
</organism>
<dbReference type="AlphaFoldDB" id="W2C6A8"/>
<dbReference type="InterPro" id="IPR001453">
    <property type="entry name" value="MoaB/Mog_dom"/>
</dbReference>
<reference evidence="3 4" key="1">
    <citation type="submission" date="2013-11" db="EMBL/GenBank/DDBJ databases">
        <title>Single cell genomics of uncultured Tannerella BU063 (oral taxon 286).</title>
        <authorList>
            <person name="Beall C.J."/>
            <person name="Campbell A.G."/>
            <person name="Griffen A.L."/>
            <person name="Podar M."/>
            <person name="Leys E.J."/>
        </authorList>
    </citation>
    <scope>NUCLEOTIDE SEQUENCE [LARGE SCALE GENOMIC DNA]</scope>
    <source>
        <strain evidence="3">Cell 2</strain>
    </source>
</reference>
<evidence type="ECO:0000313" key="3">
    <source>
        <dbReference type="EMBL" id="ETK02583.1"/>
    </source>
</evidence>
<dbReference type="InterPro" id="IPR008135">
    <property type="entry name" value="Competence-induced_CinA"/>
</dbReference>
<dbReference type="SUPFAM" id="SSF53218">
    <property type="entry name" value="Molybdenum cofactor biosynthesis proteins"/>
    <property type="match status" value="1"/>
</dbReference>
<dbReference type="HAMAP" id="MF_00226_B">
    <property type="entry name" value="CinA_B"/>
    <property type="match status" value="1"/>
</dbReference>
<dbReference type="PATRIC" id="fig|1411148.3.peg.449"/>
<dbReference type="InterPro" id="IPR041424">
    <property type="entry name" value="CinA_KH"/>
</dbReference>
<dbReference type="Gene3D" id="3.90.950.20">
    <property type="entry name" value="CinA-like"/>
    <property type="match status" value="1"/>
</dbReference>
<dbReference type="NCBIfam" id="TIGR00200">
    <property type="entry name" value="cinA_nterm"/>
    <property type="match status" value="1"/>
</dbReference>
<dbReference type="InterPro" id="IPR050101">
    <property type="entry name" value="CinA"/>
</dbReference>
<dbReference type="NCBIfam" id="TIGR00177">
    <property type="entry name" value="molyb_syn"/>
    <property type="match status" value="1"/>
</dbReference>
<proteinExistence type="inferred from homology"/>
<dbReference type="Pfam" id="PF02464">
    <property type="entry name" value="CinA"/>
    <property type="match status" value="1"/>
</dbReference>
<gene>
    <name evidence="3" type="ORF">N425_03520</name>
</gene>
<dbReference type="InterPro" id="IPR036425">
    <property type="entry name" value="MoaB/Mog-like_dom_sf"/>
</dbReference>
<accession>W2C6A8</accession>
<dbReference type="Pfam" id="PF00994">
    <property type="entry name" value="MoCF_biosynth"/>
    <property type="match status" value="1"/>
</dbReference>
<protein>
    <recommendedName>
        <fullName evidence="1">CinA-like protein</fullName>
    </recommendedName>
</protein>
<comment type="caution">
    <text evidence="3">The sequence shown here is derived from an EMBL/GenBank/DDBJ whole genome shotgun (WGS) entry which is preliminary data.</text>
</comment>
<feature type="domain" description="MoaB/Mog" evidence="2">
    <location>
        <begin position="4"/>
        <end position="171"/>
    </location>
</feature>
<dbReference type="PANTHER" id="PTHR13939">
    <property type="entry name" value="NICOTINAMIDE-NUCLEOTIDE AMIDOHYDROLASE PNCC"/>
    <property type="match status" value="1"/>
</dbReference>
<dbReference type="SMART" id="SM00852">
    <property type="entry name" value="MoCF_biosynth"/>
    <property type="match status" value="1"/>
</dbReference>
<dbReference type="SUPFAM" id="SSF142433">
    <property type="entry name" value="CinA-like"/>
    <property type="match status" value="1"/>
</dbReference>
<evidence type="ECO:0000256" key="1">
    <source>
        <dbReference type="HAMAP-Rule" id="MF_00226"/>
    </source>
</evidence>
<sequence length="421" mass="45731">MTAEIITIGDELLIGQVTDTNSVWISRTLEDHGFRVMRKQTVGDDEPEILRALRESEQRVDVVLLTGGLGPTKDDVTLNALCKHFDTARHFSTEVHEHNQQLFAERGVEMNDLTRDQAMVPDNATVIINEVGTAPCTWFERRGCMVISMPGVPMEMKWLMTNRVIPRLQEYYGRKAGIAHRTCWVTGYTESALAMALADFERDLPDEVRLAYLPQPGLIRLRLSAYCSPQAVADRVADVLRLRLRTILKEHIIAEEDLPIEALLGRRLQAAGLTVGTAESCTGGAIAAAITSVAGSSAYFKGGIVSYTYEVKRRTLGVSATDLERVGAVSQPVVEQMARGAREALGCDLAVATSGFAGPSGGTPEAPVGTVWIAVATPSAVVSKEYHFGAARDHTISRAVNMALLMLFEKAAVPEVQAPTA</sequence>
<dbReference type="PIRSF" id="PIRSF006728">
    <property type="entry name" value="CinA"/>
    <property type="match status" value="1"/>
</dbReference>
<dbReference type="Proteomes" id="UP000018837">
    <property type="component" value="Unassembled WGS sequence"/>
</dbReference>
<dbReference type="Pfam" id="PF18146">
    <property type="entry name" value="CinA_KH"/>
    <property type="match status" value="1"/>
</dbReference>
<dbReference type="EMBL" id="AYUF01000334">
    <property type="protein sequence ID" value="ETK02583.1"/>
    <property type="molecule type" value="Genomic_DNA"/>
</dbReference>
<comment type="similarity">
    <text evidence="1">Belongs to the CinA family.</text>
</comment>
<dbReference type="InterPro" id="IPR036653">
    <property type="entry name" value="CinA-like_C"/>
</dbReference>
<name>W2C6A8_9BACT</name>
<dbReference type="NCBIfam" id="TIGR00199">
    <property type="entry name" value="PncC_domain"/>
    <property type="match status" value="1"/>
</dbReference>
<evidence type="ECO:0000259" key="2">
    <source>
        <dbReference type="SMART" id="SM00852"/>
    </source>
</evidence>
<dbReference type="InterPro" id="IPR008136">
    <property type="entry name" value="CinA_C"/>
</dbReference>
<dbReference type="Gene3D" id="3.40.980.10">
    <property type="entry name" value="MoaB/Mog-like domain"/>
    <property type="match status" value="1"/>
</dbReference>